<dbReference type="PANTHER" id="PTHR42779:SF1">
    <property type="entry name" value="PROTEIN YNJB"/>
    <property type="match status" value="1"/>
</dbReference>
<dbReference type="InterPro" id="IPR006059">
    <property type="entry name" value="SBP"/>
</dbReference>
<dbReference type="EMBL" id="BNJK01000001">
    <property type="protein sequence ID" value="GHO93780.1"/>
    <property type="molecule type" value="Genomic_DNA"/>
</dbReference>
<evidence type="ECO:0000313" key="2">
    <source>
        <dbReference type="Proteomes" id="UP000597444"/>
    </source>
</evidence>
<dbReference type="Gene3D" id="3.40.190.10">
    <property type="entry name" value="Periplasmic binding protein-like II"/>
    <property type="match status" value="2"/>
</dbReference>
<dbReference type="Pfam" id="PF13416">
    <property type="entry name" value="SBP_bac_8"/>
    <property type="match status" value="1"/>
</dbReference>
<evidence type="ECO:0000313" key="1">
    <source>
        <dbReference type="EMBL" id="GHO93780.1"/>
    </source>
</evidence>
<dbReference type="Proteomes" id="UP000597444">
    <property type="component" value="Unassembled WGS sequence"/>
</dbReference>
<reference evidence="1" key="1">
    <citation type="submission" date="2020-10" db="EMBL/GenBank/DDBJ databases">
        <title>Taxonomic study of unclassified bacteria belonging to the class Ktedonobacteria.</title>
        <authorList>
            <person name="Yabe S."/>
            <person name="Wang C.M."/>
            <person name="Zheng Y."/>
            <person name="Sakai Y."/>
            <person name="Cavaletti L."/>
            <person name="Monciardini P."/>
            <person name="Donadio S."/>
        </authorList>
    </citation>
    <scope>NUCLEOTIDE SEQUENCE</scope>
    <source>
        <strain evidence="1">ID150040</strain>
    </source>
</reference>
<keyword evidence="2" id="KW-1185">Reference proteome</keyword>
<dbReference type="PROSITE" id="PS51257">
    <property type="entry name" value="PROKAR_LIPOPROTEIN"/>
    <property type="match status" value="1"/>
</dbReference>
<name>A0A8J3IN70_9CHLR</name>
<proteinExistence type="predicted"/>
<dbReference type="SUPFAM" id="SSF53850">
    <property type="entry name" value="Periplasmic binding protein-like II"/>
    <property type="match status" value="1"/>
</dbReference>
<comment type="caution">
    <text evidence="1">The sequence shown here is derived from an EMBL/GenBank/DDBJ whole genome shotgun (WGS) entry which is preliminary data.</text>
</comment>
<sequence length="404" mass="44112">MFQRKQLTRYSIHGLAIFFIALFSVACGGGTSSGNGGSTGNHPIVLQVVDAGGYSDQVKPMLDAYQKAHPDKVSKVVYPPRIQAPQLPGKLKAEEDANNIQDTLIISGYDGVASSTDQGLVEQLTPAHSDKFPNLDDNYLPSAKAYTDLAKGYALVFATTPSGPVFEYDPAKVPNPPTTIEELRTWIKAHPHQFLYARPSNSGPGRTFLMGLPYLLGDKDPKDPTNGWDKTWAFLKDAGSTIESYPTRTGDTMSALASGQVSMIASTMGWDINPRFLHQVPAGDKTFVLKDTTFVADAAFMMMPKGLDKARQDIVLDVMEWMLKPEQQAFNYDSGYFYPGPAVKNVPVSLAPANSQQVIKDFGRPEYDTIIANAKIELPLDTNNLVAAFTKWDKDIGSGKYKAS</sequence>
<dbReference type="PANTHER" id="PTHR42779">
    <property type="entry name" value="PROTEIN YNJB"/>
    <property type="match status" value="1"/>
</dbReference>
<dbReference type="RefSeq" id="WP_220204549.1">
    <property type="nucleotide sequence ID" value="NZ_BNJK01000001.1"/>
</dbReference>
<protein>
    <submittedName>
        <fullName evidence="1">ABC transporter substrate-binding protein</fullName>
    </submittedName>
</protein>
<dbReference type="AlphaFoldDB" id="A0A8J3IN70"/>
<accession>A0A8J3IN70</accession>
<gene>
    <name evidence="1" type="ORF">KSF_038280</name>
</gene>
<organism evidence="1 2">
    <name type="scientific">Reticulibacter mediterranei</name>
    <dbReference type="NCBI Taxonomy" id="2778369"/>
    <lineage>
        <taxon>Bacteria</taxon>
        <taxon>Bacillati</taxon>
        <taxon>Chloroflexota</taxon>
        <taxon>Ktedonobacteria</taxon>
        <taxon>Ktedonobacterales</taxon>
        <taxon>Reticulibacteraceae</taxon>
        <taxon>Reticulibacter</taxon>
    </lineage>
</organism>